<reference evidence="2" key="1">
    <citation type="submission" date="2021-06" db="EMBL/GenBank/DDBJ databases">
        <authorList>
            <person name="Kallberg Y."/>
            <person name="Tangrot J."/>
            <person name="Rosling A."/>
        </authorList>
    </citation>
    <scope>NUCLEOTIDE SEQUENCE</scope>
    <source>
        <strain evidence="2">CL551</strain>
    </source>
</reference>
<sequence>MRRSSSPCIAATKPVNTRKTNIPRNPLIISNFSKPGLNSDSKFPERSMTLPIPVNTSQPMSEIKQNKTKRLSWKVRSKIPRFSRTPSTQSQKSELIESDDGFVNNRGNLNNTLSSSPSNLTSNSKRIASENEESNAKLNSDDMEHITSKTNRNFVKVYDSDLSGKPGTSKSTDTRNNNSAPSLISNLEKMSKSTTKTQKKNVKASSSKTLPRNFWNFISKKNKPPELVTTPSLSINQFSYSSPPPTIPEKAPRKKRGSRPISGNFSLTKQTLINVMLRKGRNRTSSEDSLANNENEHPVLIYESFPDPDPEDFVNVNFWDLPDSISATEDAGGVLQMIEYDGIYINGVKVN</sequence>
<feature type="region of interest" description="Disordered" evidence="1">
    <location>
        <begin position="18"/>
        <end position="206"/>
    </location>
</feature>
<keyword evidence="3" id="KW-1185">Reference proteome</keyword>
<dbReference type="Proteomes" id="UP000789342">
    <property type="component" value="Unassembled WGS sequence"/>
</dbReference>
<evidence type="ECO:0000313" key="3">
    <source>
        <dbReference type="Proteomes" id="UP000789342"/>
    </source>
</evidence>
<feature type="compositionally biased region" description="Polar residues" evidence="1">
    <location>
        <begin position="18"/>
        <end position="41"/>
    </location>
</feature>
<accession>A0A9N8ZNC6</accession>
<dbReference type="AlphaFoldDB" id="A0A9N8ZNC6"/>
<feature type="compositionally biased region" description="Polar residues" evidence="1">
    <location>
        <begin position="166"/>
        <end position="185"/>
    </location>
</feature>
<proteinExistence type="predicted"/>
<dbReference type="EMBL" id="CAJVPV010001564">
    <property type="protein sequence ID" value="CAG8501365.1"/>
    <property type="molecule type" value="Genomic_DNA"/>
</dbReference>
<feature type="compositionally biased region" description="Basic residues" evidence="1">
    <location>
        <begin position="66"/>
        <end position="81"/>
    </location>
</feature>
<protein>
    <submittedName>
        <fullName evidence="2">17107_t:CDS:1</fullName>
    </submittedName>
</protein>
<feature type="region of interest" description="Disordered" evidence="1">
    <location>
        <begin position="238"/>
        <end position="263"/>
    </location>
</feature>
<name>A0A9N8ZNC6_9GLOM</name>
<gene>
    <name evidence="2" type="ORF">AMORRO_LOCUS3268</name>
</gene>
<feature type="compositionally biased region" description="Polar residues" evidence="1">
    <location>
        <begin position="84"/>
        <end position="93"/>
    </location>
</feature>
<feature type="compositionally biased region" description="Low complexity" evidence="1">
    <location>
        <begin position="108"/>
        <end position="124"/>
    </location>
</feature>
<evidence type="ECO:0000256" key="1">
    <source>
        <dbReference type="SAM" id="MobiDB-lite"/>
    </source>
</evidence>
<comment type="caution">
    <text evidence="2">The sequence shown here is derived from an EMBL/GenBank/DDBJ whole genome shotgun (WGS) entry which is preliminary data.</text>
</comment>
<evidence type="ECO:0000313" key="2">
    <source>
        <dbReference type="EMBL" id="CAG8501365.1"/>
    </source>
</evidence>
<dbReference type="OrthoDB" id="2406036at2759"/>
<organism evidence="2 3">
    <name type="scientific">Acaulospora morrowiae</name>
    <dbReference type="NCBI Taxonomy" id="94023"/>
    <lineage>
        <taxon>Eukaryota</taxon>
        <taxon>Fungi</taxon>
        <taxon>Fungi incertae sedis</taxon>
        <taxon>Mucoromycota</taxon>
        <taxon>Glomeromycotina</taxon>
        <taxon>Glomeromycetes</taxon>
        <taxon>Diversisporales</taxon>
        <taxon>Acaulosporaceae</taxon>
        <taxon>Acaulospora</taxon>
    </lineage>
</organism>